<reference evidence="1" key="1">
    <citation type="submission" date="2024-03" db="EMBL/GenBank/DDBJ databases">
        <authorList>
            <person name="Lin W."/>
            <person name="Li D."/>
            <person name="Tong Y."/>
        </authorList>
    </citation>
    <scope>NUCLEOTIDE SEQUENCE</scope>
</reference>
<evidence type="ECO:0000313" key="2">
    <source>
        <dbReference type="Proteomes" id="UP001459105"/>
    </source>
</evidence>
<evidence type="ECO:0000313" key="1">
    <source>
        <dbReference type="EMBL" id="XAI95422.1"/>
    </source>
</evidence>
<organism evidence="1 2">
    <name type="scientific">Microcystis phage Mvi-JY20</name>
    <dbReference type="NCBI Taxonomy" id="3128146"/>
    <lineage>
        <taxon>Viruses</taxon>
        <taxon>Duplodnaviria</taxon>
        <taxon>Heunggongvirae</taxon>
        <taxon>Uroviricota</taxon>
        <taxon>Caudoviricetes</taxon>
    </lineage>
</organism>
<accession>A0AAX4QG78</accession>
<dbReference type="EMBL" id="PP438412">
    <property type="protein sequence ID" value="XAI95422.1"/>
    <property type="molecule type" value="Genomic_DNA"/>
</dbReference>
<sequence>MPLHQTDLVVQTLDVETPETCYVLYVPQIDKYVAEVATGEIPGKLIIFWDSQAKAEQFIVQNNLLEKHGVTAIVVRHMCFDTLRDIARNRGVIGIRDHRYALLSDYGVYYV</sequence>
<dbReference type="Proteomes" id="UP001459105">
    <property type="component" value="Segment"/>
</dbReference>
<proteinExistence type="predicted"/>
<protein>
    <submittedName>
        <fullName evidence="1">Uncharacterized protein</fullName>
    </submittedName>
</protein>
<name>A0AAX4QG78_9CAUD</name>